<accession>A0A5J6WIN4</accession>
<evidence type="ECO:0000259" key="3">
    <source>
        <dbReference type="Pfam" id="PF16655"/>
    </source>
</evidence>
<evidence type="ECO:0000259" key="2">
    <source>
        <dbReference type="Pfam" id="PF09423"/>
    </source>
</evidence>
<dbReference type="KEGG" id="mmaa:FR932_03685"/>
<dbReference type="InterPro" id="IPR018946">
    <property type="entry name" value="PhoD-like_MPP"/>
</dbReference>
<feature type="domain" description="PhoD-like phosphatase metallophosphatase" evidence="2">
    <location>
        <begin position="156"/>
        <end position="374"/>
    </location>
</feature>
<evidence type="ECO:0008006" key="6">
    <source>
        <dbReference type="Google" id="ProtNLM"/>
    </source>
</evidence>
<dbReference type="EMBL" id="CP044399">
    <property type="protein sequence ID" value="QFI36990.1"/>
    <property type="molecule type" value="Genomic_DNA"/>
</dbReference>
<sequence>MILTRRKFLRTLVVGAGSVVAMQLMGCSNDSDDNTDNHSDPLLNRFPHGVASGDPKSESVILWTRLSEQYAEAADVPVGLVVWEAGNEDNPVVAIDNLLVSSDDDYCLRVKVEGLDPYTTYYYKFVYTGSDGVQYASRKGRTKTALAANSDDKVKFALASCQDFIGRYYNSYLTLLQDHDDTDFLLFIGDFIYETTGDPSFQDSTDDRKIEFTDRDGAITINAGEKTEYQAAQSLDNYREIYKTYRNDEILQEVLAKFPIIDIWDDHEFTDDAWQMYSTYDELATLKGKGTGDKAIDRCTNAMKAFIEYVPFDDSEWSNTAGNENSMAAGKDVIETGAGGAGEYHPRIHRAFEFGNTMKLVATDYRSFRPDHPIAEDTFPGHMMAIEYELNAVMDFDMMEHVERPRTIQEEFSNYCVNYCLWSDLDGSENAHLKSSIYGQLVQRYIAAGFDTSLSQTNAEKALSNGLLSVDYLDELIAHLGLTIDRNVAFNESGVFISATKGIPFATMGKTSLVTSFGTRYAASPKWYELYTLLRAGRYTEEGFGSGKTQVFGAPIPTLDTLWSDSGFTDTNGKVIVQDWQNAWGEGQQAWVEEELMTDAKWRFVANSVSNAAMVVDLSTGSIDRFLATYPDGDYPNGITEGHVEKAKTILTMLGAVLPSVMGDDKLLISIDQWDGLPLARKYLQENVYKNADNNTILLSGDIHSSWVAEHNSDNGKLFEFTGASISSASASGLIEGIIESIEEGTGQDLTELKDFIIDVLDPMLVPDNPGGASYSFQDDDNDKPMMKQELREYIENNTSLHHKNTSEHGIVIIEASSEKVETNYYTYKPAFVTECHYDNAAKFIEENINHRQFTISGDAQNRQMALTKGQRYS</sequence>
<gene>
    <name evidence="4" type="ORF">FR932_03685</name>
</gene>
<dbReference type="InterPro" id="IPR032093">
    <property type="entry name" value="PhoD_N"/>
</dbReference>
<name>A0A5J6WIN4_MORMI</name>
<dbReference type="PANTHER" id="PTHR43606:SF2">
    <property type="entry name" value="ALKALINE PHOSPHATASE FAMILY PROTEIN (AFU_ORTHOLOGUE AFUA_5G03860)"/>
    <property type="match status" value="1"/>
</dbReference>
<dbReference type="Pfam" id="PF09423">
    <property type="entry name" value="PhoD"/>
    <property type="match status" value="2"/>
</dbReference>
<dbReference type="Gene3D" id="3.60.21.70">
    <property type="entry name" value="PhoD-like phosphatase"/>
    <property type="match status" value="2"/>
</dbReference>
<feature type="signal peptide" evidence="1">
    <location>
        <begin position="1"/>
        <end position="21"/>
    </location>
</feature>
<dbReference type="PANTHER" id="PTHR43606">
    <property type="entry name" value="PHOSPHATASE, PUTATIVE (AFU_ORTHOLOGUE AFUA_6G08710)-RELATED"/>
    <property type="match status" value="1"/>
</dbReference>
<proteinExistence type="predicted"/>
<feature type="domain" description="Phospholipase D N-terminal" evidence="3">
    <location>
        <begin position="48"/>
        <end position="144"/>
    </location>
</feature>
<feature type="domain" description="PhoD-like phosphatase metallophosphatase" evidence="2">
    <location>
        <begin position="580"/>
        <end position="732"/>
    </location>
</feature>
<protein>
    <recommendedName>
        <fullName evidence="6">Alkaline phosphatase</fullName>
    </recommendedName>
</protein>
<evidence type="ECO:0000256" key="1">
    <source>
        <dbReference type="SAM" id="SignalP"/>
    </source>
</evidence>
<keyword evidence="1" id="KW-0732">Signal</keyword>
<dbReference type="SUPFAM" id="SSF56300">
    <property type="entry name" value="Metallo-dependent phosphatases"/>
    <property type="match status" value="1"/>
</dbReference>
<organism evidence="4 5">
    <name type="scientific">Moritella marina ATCC 15381</name>
    <dbReference type="NCBI Taxonomy" id="1202962"/>
    <lineage>
        <taxon>Bacteria</taxon>
        <taxon>Pseudomonadati</taxon>
        <taxon>Pseudomonadota</taxon>
        <taxon>Gammaproteobacteria</taxon>
        <taxon>Alteromonadales</taxon>
        <taxon>Moritellaceae</taxon>
        <taxon>Moritella</taxon>
    </lineage>
</organism>
<feature type="chain" id="PRO_5023821611" description="Alkaline phosphatase" evidence="1">
    <location>
        <begin position="22"/>
        <end position="874"/>
    </location>
</feature>
<dbReference type="InterPro" id="IPR052900">
    <property type="entry name" value="Phospholipid_Metab_Enz"/>
</dbReference>
<dbReference type="Proteomes" id="UP000327424">
    <property type="component" value="Chromosome"/>
</dbReference>
<reference evidence="4 5" key="1">
    <citation type="submission" date="2019-09" db="EMBL/GenBank/DDBJ databases">
        <title>Hybrid Assembly of the complete Genome of the Deep-Sea Bacterium Moritella marina from long Nanopore and Illumina reads.</title>
        <authorList>
            <person name="Magin S."/>
            <person name="Georgoulis A."/>
            <person name="Papadimitriou K."/>
            <person name="Iliakis G."/>
            <person name="Vorgias C.E."/>
        </authorList>
    </citation>
    <scope>NUCLEOTIDE SEQUENCE [LARGE SCALE GENOMIC DNA]</scope>
    <source>
        <strain evidence="4 5">MP-1</strain>
    </source>
</reference>
<dbReference type="Gene3D" id="2.60.40.380">
    <property type="entry name" value="Purple acid phosphatase-like, N-terminal"/>
    <property type="match status" value="1"/>
</dbReference>
<dbReference type="Pfam" id="PF16655">
    <property type="entry name" value="PhoD_N"/>
    <property type="match status" value="1"/>
</dbReference>
<dbReference type="AlphaFoldDB" id="A0A5J6WIN4"/>
<dbReference type="RefSeq" id="WP_019439941.1">
    <property type="nucleotide sequence ID" value="NZ_ALOE01000005.1"/>
</dbReference>
<dbReference type="InterPro" id="IPR038607">
    <property type="entry name" value="PhoD-like_sf"/>
</dbReference>
<keyword evidence="5" id="KW-1185">Reference proteome</keyword>
<evidence type="ECO:0000313" key="4">
    <source>
        <dbReference type="EMBL" id="QFI36990.1"/>
    </source>
</evidence>
<dbReference type="InterPro" id="IPR029052">
    <property type="entry name" value="Metallo-depent_PP-like"/>
</dbReference>
<dbReference type="OrthoDB" id="327733at2"/>
<evidence type="ECO:0000313" key="5">
    <source>
        <dbReference type="Proteomes" id="UP000327424"/>
    </source>
</evidence>